<dbReference type="Proteomes" id="UP000612746">
    <property type="component" value="Unassembled WGS sequence"/>
</dbReference>
<comment type="caution">
    <text evidence="7">The sequence shown here is derived from an EMBL/GenBank/DDBJ whole genome shotgun (WGS) entry which is preliminary data.</text>
</comment>
<protein>
    <recommendedName>
        <fullName evidence="9">TH1 protein</fullName>
    </recommendedName>
</protein>
<dbReference type="OrthoDB" id="511287at2759"/>
<dbReference type="EMBL" id="JAEPRA010000006">
    <property type="protein sequence ID" value="KAG2183918.1"/>
    <property type="molecule type" value="Genomic_DNA"/>
</dbReference>
<name>A0A8H7Q101_9FUNG</name>
<keyword evidence="4" id="KW-0805">Transcription regulation</keyword>
<accession>A0A8H7Q101</accession>
<evidence type="ECO:0000313" key="7">
    <source>
        <dbReference type="EMBL" id="KAG2183918.1"/>
    </source>
</evidence>
<evidence type="ECO:0000256" key="3">
    <source>
        <dbReference type="ARBA" id="ARBA00022491"/>
    </source>
</evidence>
<evidence type="ECO:0000256" key="6">
    <source>
        <dbReference type="ARBA" id="ARBA00023242"/>
    </source>
</evidence>
<dbReference type="Pfam" id="PF04858">
    <property type="entry name" value="TH1"/>
    <property type="match status" value="1"/>
</dbReference>
<dbReference type="PANTHER" id="PTHR12144">
    <property type="entry name" value="NEGATIVE ELONGATION FACTOR D"/>
    <property type="match status" value="1"/>
</dbReference>
<evidence type="ECO:0000256" key="1">
    <source>
        <dbReference type="ARBA" id="ARBA00004123"/>
    </source>
</evidence>
<gene>
    <name evidence="7" type="ORF">INT44_008929</name>
</gene>
<evidence type="ECO:0000256" key="2">
    <source>
        <dbReference type="ARBA" id="ARBA00005726"/>
    </source>
</evidence>
<reference evidence="7" key="1">
    <citation type="submission" date="2020-12" db="EMBL/GenBank/DDBJ databases">
        <title>Metabolic potential, ecology and presence of endohyphal bacteria is reflected in genomic diversity of Mucoromycotina.</title>
        <authorList>
            <person name="Muszewska A."/>
            <person name="Okrasinska A."/>
            <person name="Steczkiewicz K."/>
            <person name="Drgas O."/>
            <person name="Orlowska M."/>
            <person name="Perlinska-Lenart U."/>
            <person name="Aleksandrzak-Piekarczyk T."/>
            <person name="Szatraj K."/>
            <person name="Zielenkiewicz U."/>
            <person name="Pilsyk S."/>
            <person name="Malc E."/>
            <person name="Mieczkowski P."/>
            <person name="Kruszewska J.S."/>
            <person name="Biernat P."/>
            <person name="Pawlowska J."/>
        </authorList>
    </citation>
    <scope>NUCLEOTIDE SEQUENCE</scope>
    <source>
        <strain evidence="7">WA0000051536</strain>
    </source>
</reference>
<comment type="similarity">
    <text evidence="2">Belongs to the NELF-D family.</text>
</comment>
<dbReference type="GO" id="GO:0034244">
    <property type="term" value="P:negative regulation of transcription elongation by RNA polymerase II"/>
    <property type="evidence" value="ECO:0007669"/>
    <property type="project" value="TreeGrafter"/>
</dbReference>
<sequence>MTDFQDKEKTLEQKHRALASQDSILEPNINQVLSDFLTLGGRPMDVVSCLSESYVGLPTLCNTAGEWANDLGINSQDLMRDVIKGMLLDRFDSAAVDTKFMGAETRPQWLDAMIQDPYWRKILYELSEKHQRCDLLNLAIQMIADAGYQGEIVKVATASTYIGVFNDVLKDSLERLIQEDDIGLDENLPDLVRVCCQHEQTYLYSQILLKRLADQPGGDAFRRISKALETNALTKGDDHMISTLRTYLWELPPALISPITAILQNKHASPGDVIALYRQYTSPTPPSVRFLCDSQLLDILLKAIFVPKSGQAPKLEIQEKIIYLIAYAVTVLDTEPKNDEEIASISQKLKLLSVTLTKKSSGATMSGAIGTILELMDTPIVSMALLYWTSWLLTETSWYETYYRSAVVPVPHQILEEIAYRHPLQRPFVFQVLQNNLTVEVKNLSPEIMMALRRTLLDRMIYLVQLGYVLPVLKYIKRISSSVDESLIVHTIKMILDMAEAPYSNEFIDLIVEIIEPIAESLDKAMEVKTVVWEFLNTALNREDPINPDTREIIISLQRRF</sequence>
<keyword evidence="5" id="KW-0804">Transcription</keyword>
<evidence type="ECO:0008006" key="9">
    <source>
        <dbReference type="Google" id="ProtNLM"/>
    </source>
</evidence>
<evidence type="ECO:0000313" key="8">
    <source>
        <dbReference type="Proteomes" id="UP000612746"/>
    </source>
</evidence>
<dbReference type="AlphaFoldDB" id="A0A8H7Q101"/>
<dbReference type="InterPro" id="IPR006942">
    <property type="entry name" value="TH1"/>
</dbReference>
<organism evidence="7 8">
    <name type="scientific">Umbelopsis vinacea</name>
    <dbReference type="NCBI Taxonomy" id="44442"/>
    <lineage>
        <taxon>Eukaryota</taxon>
        <taxon>Fungi</taxon>
        <taxon>Fungi incertae sedis</taxon>
        <taxon>Mucoromycota</taxon>
        <taxon>Mucoromycotina</taxon>
        <taxon>Umbelopsidomycetes</taxon>
        <taxon>Umbelopsidales</taxon>
        <taxon>Umbelopsidaceae</taxon>
        <taxon>Umbelopsis</taxon>
    </lineage>
</organism>
<keyword evidence="3" id="KW-0678">Repressor</keyword>
<comment type="subcellular location">
    <subcellularLocation>
        <location evidence="1">Nucleus</location>
    </subcellularLocation>
</comment>
<proteinExistence type="inferred from homology"/>
<dbReference type="PANTHER" id="PTHR12144:SF0">
    <property type="entry name" value="NEGATIVE ELONGATION FACTOR C_D"/>
    <property type="match status" value="1"/>
</dbReference>
<dbReference type="GO" id="GO:0003723">
    <property type="term" value="F:RNA binding"/>
    <property type="evidence" value="ECO:0007669"/>
    <property type="project" value="TreeGrafter"/>
</dbReference>
<keyword evidence="6" id="KW-0539">Nucleus</keyword>
<dbReference type="GO" id="GO:0032021">
    <property type="term" value="C:NELF complex"/>
    <property type="evidence" value="ECO:0007669"/>
    <property type="project" value="TreeGrafter"/>
</dbReference>
<evidence type="ECO:0000256" key="4">
    <source>
        <dbReference type="ARBA" id="ARBA00023015"/>
    </source>
</evidence>
<keyword evidence="8" id="KW-1185">Reference proteome</keyword>
<evidence type="ECO:0000256" key="5">
    <source>
        <dbReference type="ARBA" id="ARBA00023163"/>
    </source>
</evidence>